<evidence type="ECO:0000313" key="2">
    <source>
        <dbReference type="Proteomes" id="UP000198916"/>
    </source>
</evidence>
<dbReference type="Pfam" id="PF06835">
    <property type="entry name" value="LptC"/>
    <property type="match status" value="1"/>
</dbReference>
<evidence type="ECO:0000313" key="1">
    <source>
        <dbReference type="EMBL" id="SEL66475.1"/>
    </source>
</evidence>
<dbReference type="RefSeq" id="WP_090607396.1">
    <property type="nucleotide sequence ID" value="NZ_FNZR01000008.1"/>
</dbReference>
<dbReference type="InterPro" id="IPR026265">
    <property type="entry name" value="LptC"/>
</dbReference>
<dbReference type="Gene3D" id="2.60.450.10">
    <property type="entry name" value="Lipopolysaccharide (LPS) transport protein A like domain"/>
    <property type="match status" value="1"/>
</dbReference>
<accession>A0A1H7S1Y4</accession>
<dbReference type="EMBL" id="FNZR01000008">
    <property type="protein sequence ID" value="SEL66475.1"/>
    <property type="molecule type" value="Genomic_DNA"/>
</dbReference>
<dbReference type="InterPro" id="IPR010664">
    <property type="entry name" value="LipoPS_assembly_LptC-rel"/>
</dbReference>
<protein>
    <submittedName>
        <fullName evidence="1">LPS export ABC transporter protein LptC</fullName>
    </submittedName>
</protein>
<dbReference type="NCBIfam" id="TIGR04409">
    <property type="entry name" value="LptC_YrbK"/>
    <property type="match status" value="1"/>
</dbReference>
<gene>
    <name evidence="1" type="ORF">SAMN05421740_10831</name>
</gene>
<sequence>MNAFSNRNFRFAVAVLMGMVIVASCETDLKEVDRIAAIQAEEPVDISQGVTVVYSDSAKVKAKMTAPEMRHYNVEEPYYEFQKGVTIIFFDDNGAELQRITSDYAIQKEVQELTEFRGNVVITRADGSIIKTEELIHDQKANTFYNHVAIEAYFKDGRGNFMGSSFQSDGNFENIEVQNSTGLYLFEDGQGPAFRQ</sequence>
<dbReference type="PROSITE" id="PS51257">
    <property type="entry name" value="PROKAR_LIPOPROTEIN"/>
    <property type="match status" value="1"/>
</dbReference>
<dbReference type="GO" id="GO:0005886">
    <property type="term" value="C:plasma membrane"/>
    <property type="evidence" value="ECO:0007669"/>
    <property type="project" value="InterPro"/>
</dbReference>
<dbReference type="Proteomes" id="UP000198916">
    <property type="component" value="Unassembled WGS sequence"/>
</dbReference>
<dbReference type="AlphaFoldDB" id="A0A1H7S1Y4"/>
<proteinExistence type="predicted"/>
<dbReference type="OrthoDB" id="9812080at2"/>
<dbReference type="STRING" id="332977.SAMN05421740_10831"/>
<keyword evidence="2" id="KW-1185">Reference proteome</keyword>
<name>A0A1H7S1Y4_9SPHI</name>
<organism evidence="1 2">
    <name type="scientific">Parapedobacter koreensis</name>
    <dbReference type="NCBI Taxonomy" id="332977"/>
    <lineage>
        <taxon>Bacteria</taxon>
        <taxon>Pseudomonadati</taxon>
        <taxon>Bacteroidota</taxon>
        <taxon>Sphingobacteriia</taxon>
        <taxon>Sphingobacteriales</taxon>
        <taxon>Sphingobacteriaceae</taxon>
        <taxon>Parapedobacter</taxon>
    </lineage>
</organism>
<dbReference type="GO" id="GO:0015221">
    <property type="term" value="F:lipopolysaccharide transmembrane transporter activity"/>
    <property type="evidence" value="ECO:0007669"/>
    <property type="project" value="InterPro"/>
</dbReference>
<reference evidence="2" key="1">
    <citation type="submission" date="2016-10" db="EMBL/GenBank/DDBJ databases">
        <authorList>
            <person name="Varghese N."/>
            <person name="Submissions S."/>
        </authorList>
    </citation>
    <scope>NUCLEOTIDE SEQUENCE [LARGE SCALE GENOMIC DNA]</scope>
    <source>
        <strain evidence="2">Jip14</strain>
    </source>
</reference>